<evidence type="ECO:0000256" key="3">
    <source>
        <dbReference type="ARBA" id="ARBA00012030"/>
    </source>
</evidence>
<evidence type="ECO:0000256" key="6">
    <source>
        <dbReference type="ARBA" id="ARBA00023204"/>
    </source>
</evidence>
<keyword evidence="6 7" id="KW-0234">DNA repair</keyword>
<dbReference type="SUPFAM" id="SSF52141">
    <property type="entry name" value="Uracil-DNA glycosylase-like"/>
    <property type="match status" value="1"/>
</dbReference>
<reference evidence="12" key="1">
    <citation type="journal article" date="2006" name="PLoS Biol.">
        <title>Macronuclear genome sequence of the ciliate Tetrahymena thermophila, a model eukaryote.</title>
        <authorList>
            <person name="Eisen J.A."/>
            <person name="Coyne R.S."/>
            <person name="Wu M."/>
            <person name="Wu D."/>
            <person name="Thiagarajan M."/>
            <person name="Wortman J.R."/>
            <person name="Badger J.H."/>
            <person name="Ren Q."/>
            <person name="Amedeo P."/>
            <person name="Jones K.M."/>
            <person name="Tallon L.J."/>
            <person name="Delcher A.L."/>
            <person name="Salzberg S.L."/>
            <person name="Silva J.C."/>
            <person name="Haas B.J."/>
            <person name="Majoros W.H."/>
            <person name="Farzad M."/>
            <person name="Carlton J.M."/>
            <person name="Smith R.K. Jr."/>
            <person name="Garg J."/>
            <person name="Pearlman R.E."/>
            <person name="Karrer K.M."/>
            <person name="Sun L."/>
            <person name="Manning G."/>
            <person name="Elde N.C."/>
            <person name="Turkewitz A.P."/>
            <person name="Asai D.J."/>
            <person name="Wilkes D.E."/>
            <person name="Wang Y."/>
            <person name="Cai H."/>
            <person name="Collins K."/>
            <person name="Stewart B.A."/>
            <person name="Lee S.R."/>
            <person name="Wilamowska K."/>
            <person name="Weinberg Z."/>
            <person name="Ruzzo W.L."/>
            <person name="Wloga D."/>
            <person name="Gaertig J."/>
            <person name="Frankel J."/>
            <person name="Tsao C.-C."/>
            <person name="Gorovsky M.A."/>
            <person name="Keeling P.J."/>
            <person name="Waller R.F."/>
            <person name="Patron N.J."/>
            <person name="Cherry J.M."/>
            <person name="Stover N.A."/>
            <person name="Krieger C.J."/>
            <person name="del Toro C."/>
            <person name="Ryder H.F."/>
            <person name="Williamson S.C."/>
            <person name="Barbeau R.A."/>
            <person name="Hamilton E.P."/>
            <person name="Orias E."/>
        </authorList>
    </citation>
    <scope>NUCLEOTIDE SEQUENCE [LARGE SCALE GENOMIC DNA]</scope>
    <source>
        <strain evidence="12">SB210</strain>
    </source>
</reference>
<dbReference type="CDD" id="cd10027">
    <property type="entry name" value="UDG-F1-like"/>
    <property type="match status" value="1"/>
</dbReference>
<evidence type="ECO:0000259" key="10">
    <source>
        <dbReference type="SMART" id="SM00986"/>
    </source>
</evidence>
<dbReference type="PANTHER" id="PTHR11264:SF0">
    <property type="entry name" value="URACIL-DNA GLYCOSYLASE"/>
    <property type="match status" value="1"/>
</dbReference>
<dbReference type="EC" id="3.2.2.27" evidence="3 7"/>
<dbReference type="InterPro" id="IPR002043">
    <property type="entry name" value="UDG_fam1"/>
</dbReference>
<dbReference type="InterPro" id="IPR005122">
    <property type="entry name" value="Uracil-DNA_glycosylase-like"/>
</dbReference>
<dbReference type="GO" id="GO:0004844">
    <property type="term" value="F:uracil DNA N-glycosylase activity"/>
    <property type="evidence" value="ECO:0007669"/>
    <property type="project" value="UniProtKB-UniRule"/>
</dbReference>
<keyword evidence="4 7" id="KW-0227">DNA damage</keyword>
<dbReference type="PANTHER" id="PTHR11264">
    <property type="entry name" value="URACIL-DNA GLYCOSYLASE"/>
    <property type="match status" value="1"/>
</dbReference>
<dbReference type="HAMAP" id="MF_00148">
    <property type="entry name" value="UDG"/>
    <property type="match status" value="1"/>
</dbReference>
<comment type="catalytic activity">
    <reaction evidence="1 7 9">
        <text>Hydrolyzes single-stranded DNA or mismatched double-stranded DNA and polynucleotides, releasing free uracil.</text>
        <dbReference type="EC" id="3.2.2.27"/>
    </reaction>
</comment>
<sequence length="310" mass="35449">MFIFRKSSFFFQKNLILNYSIAKIPQQLTAQMSQKNMTDYFKAKPEAKEKPKKKVAKNEMEEEEEVKVDKVEKKEKLAGEFPTFDEFQDDLCSWKDILGTYIKSQKFKSIYTFVKKEYADKTCYPPAHEIFNVFKQTPLNTLKVVIVGQDPYHQPGQAMGLCFSVKKGVKPPPSLVNIYKSLSNDPKIKGFKTPNHGDLTKWANQGVFLLNDIMTVEYDKPASHSKSGWADFTSEVIKIINKECKDIVFLLWGKPAQKKASIVDTKKHHVLATSHPSPLGYMKGFDKANCFSACNEILVKLGKEPIDWQV</sequence>
<dbReference type="NCBIfam" id="TIGR00628">
    <property type="entry name" value="ung"/>
    <property type="match status" value="1"/>
</dbReference>
<dbReference type="GO" id="GO:0097510">
    <property type="term" value="P:base-excision repair, AP site formation via deaminated base removal"/>
    <property type="evidence" value="ECO:0007669"/>
    <property type="project" value="TreeGrafter"/>
</dbReference>
<evidence type="ECO:0000256" key="9">
    <source>
        <dbReference type="RuleBase" id="RU003780"/>
    </source>
</evidence>
<dbReference type="Pfam" id="PF03167">
    <property type="entry name" value="UDG"/>
    <property type="match status" value="1"/>
</dbReference>
<dbReference type="NCBIfam" id="NF003589">
    <property type="entry name" value="PRK05254.1-2"/>
    <property type="match status" value="1"/>
</dbReference>
<dbReference type="KEGG" id="tet:TTHERM_00794250"/>
<dbReference type="SMART" id="SM00987">
    <property type="entry name" value="UreE_C"/>
    <property type="match status" value="1"/>
</dbReference>
<evidence type="ECO:0000256" key="8">
    <source>
        <dbReference type="PROSITE-ProRule" id="PRU10072"/>
    </source>
</evidence>
<gene>
    <name evidence="11" type="ORF">TTHERM_00794250</name>
</gene>
<dbReference type="InterPro" id="IPR018085">
    <property type="entry name" value="Ura-DNA_Glyclase_AS"/>
</dbReference>
<feature type="domain" description="Uracil-DNA glycosylase-like" evidence="10">
    <location>
        <begin position="135"/>
        <end position="298"/>
    </location>
</feature>
<dbReference type="RefSeq" id="XP_001020944.3">
    <property type="nucleotide sequence ID" value="XM_001020944.3"/>
</dbReference>
<dbReference type="HOGENOM" id="CLU_032162_1_1_1"/>
<dbReference type="NCBIfam" id="NF003592">
    <property type="entry name" value="PRK05254.1-5"/>
    <property type="match status" value="1"/>
</dbReference>
<dbReference type="NCBIfam" id="NF003588">
    <property type="entry name" value="PRK05254.1-1"/>
    <property type="match status" value="1"/>
</dbReference>
<dbReference type="GeneID" id="7825501"/>
<accession>Q23W06</accession>
<dbReference type="AlphaFoldDB" id="Q23W06"/>
<evidence type="ECO:0000256" key="5">
    <source>
        <dbReference type="ARBA" id="ARBA00022801"/>
    </source>
</evidence>
<evidence type="ECO:0000313" key="12">
    <source>
        <dbReference type="Proteomes" id="UP000009168"/>
    </source>
</evidence>
<dbReference type="PROSITE" id="PS00130">
    <property type="entry name" value="U_DNA_GLYCOSYLASE"/>
    <property type="match status" value="1"/>
</dbReference>
<comment type="function">
    <text evidence="7 9">Excises uracil residues from the DNA which can arise as a result of misincorporation of dUMP residues by DNA polymerase or due to deamination of cytosine.</text>
</comment>
<evidence type="ECO:0000256" key="1">
    <source>
        <dbReference type="ARBA" id="ARBA00001400"/>
    </source>
</evidence>
<evidence type="ECO:0000313" key="11">
    <source>
        <dbReference type="EMBL" id="EAS00699.3"/>
    </source>
</evidence>
<proteinExistence type="inferred from homology"/>
<keyword evidence="7" id="KW-0539">Nucleus</keyword>
<keyword evidence="7" id="KW-0496">Mitochondrion</keyword>
<dbReference type="Gene3D" id="3.40.470.10">
    <property type="entry name" value="Uracil-DNA glycosylase-like domain"/>
    <property type="match status" value="1"/>
</dbReference>
<dbReference type="eggNOG" id="KOG2994">
    <property type="taxonomic scope" value="Eukaryota"/>
</dbReference>
<dbReference type="InterPro" id="IPR036895">
    <property type="entry name" value="Uracil-DNA_glycosylase-like_sf"/>
</dbReference>
<dbReference type="SMART" id="SM00986">
    <property type="entry name" value="UDG"/>
    <property type="match status" value="1"/>
</dbReference>
<dbReference type="OrthoDB" id="10031947at2759"/>
<evidence type="ECO:0000256" key="4">
    <source>
        <dbReference type="ARBA" id="ARBA00022763"/>
    </source>
</evidence>
<evidence type="ECO:0000256" key="7">
    <source>
        <dbReference type="HAMAP-Rule" id="MF_03166"/>
    </source>
</evidence>
<dbReference type="Proteomes" id="UP000009168">
    <property type="component" value="Unassembled WGS sequence"/>
</dbReference>
<organism evidence="11 12">
    <name type="scientific">Tetrahymena thermophila (strain SB210)</name>
    <dbReference type="NCBI Taxonomy" id="312017"/>
    <lineage>
        <taxon>Eukaryota</taxon>
        <taxon>Sar</taxon>
        <taxon>Alveolata</taxon>
        <taxon>Ciliophora</taxon>
        <taxon>Intramacronucleata</taxon>
        <taxon>Oligohymenophorea</taxon>
        <taxon>Hymenostomatida</taxon>
        <taxon>Tetrahymenina</taxon>
        <taxon>Tetrahymenidae</taxon>
        <taxon>Tetrahymena</taxon>
    </lineage>
</organism>
<comment type="subcellular location">
    <subcellularLocation>
        <location evidence="7">Mitochondrion</location>
    </subcellularLocation>
    <subcellularLocation>
        <location evidence="7">Nucleus</location>
    </subcellularLocation>
</comment>
<protein>
    <recommendedName>
        <fullName evidence="3 7">Uracil-DNA glycosylase</fullName>
        <shortName evidence="7">UDG</shortName>
        <ecNumber evidence="3 7">3.2.2.27</ecNumber>
    </recommendedName>
</protein>
<keyword evidence="12" id="KW-1185">Reference proteome</keyword>
<name>Q23W06_TETTS</name>
<dbReference type="GO" id="GO:0005634">
    <property type="term" value="C:nucleus"/>
    <property type="evidence" value="ECO:0007669"/>
    <property type="project" value="UniProtKB-SubCell"/>
</dbReference>
<evidence type="ECO:0000256" key="2">
    <source>
        <dbReference type="ARBA" id="ARBA00008184"/>
    </source>
</evidence>
<comment type="similarity">
    <text evidence="2 7 9">Belongs to the uracil-DNA glycosylase (UDG) superfamily. UNG family.</text>
</comment>
<dbReference type="InParanoid" id="Q23W06"/>
<dbReference type="EMBL" id="GG662609">
    <property type="protein sequence ID" value="EAS00699.3"/>
    <property type="molecule type" value="Genomic_DNA"/>
</dbReference>
<keyword evidence="5 7" id="KW-0378">Hydrolase</keyword>
<feature type="active site" description="Proton acceptor" evidence="7 8">
    <location>
        <position position="150"/>
    </location>
</feature>
<dbReference type="FunFam" id="3.40.470.10:FF:000001">
    <property type="entry name" value="Uracil-DNA glycosylase"/>
    <property type="match status" value="1"/>
</dbReference>
<dbReference type="STRING" id="312017.Q23W06"/>
<dbReference type="GO" id="GO:0005739">
    <property type="term" value="C:mitochondrion"/>
    <property type="evidence" value="ECO:0007669"/>
    <property type="project" value="UniProtKB-SubCell"/>
</dbReference>
<dbReference type="FunCoup" id="Q23W06">
    <property type="interactions" value="120"/>
</dbReference>